<proteinExistence type="predicted"/>
<protein>
    <submittedName>
        <fullName evidence="1">Unannotated protein</fullName>
    </submittedName>
</protein>
<reference evidence="1" key="1">
    <citation type="submission" date="2020-05" db="EMBL/GenBank/DDBJ databases">
        <authorList>
            <person name="Chiriac C."/>
            <person name="Salcher M."/>
            <person name="Ghai R."/>
            <person name="Kavagutti S V."/>
        </authorList>
    </citation>
    <scope>NUCLEOTIDE SEQUENCE</scope>
</reference>
<sequence length="98" mass="10210">MAAAISALSVPVTTKLGPTISKPSMVLPALARPRASAGMVTSRRYFSVVKPWQMKPSHTSPATSVINSPTPARKIFGTPYALMSEAAGAKKGVINVCV</sequence>
<dbReference type="AlphaFoldDB" id="A0A6J6Z3I5"/>
<organism evidence="1">
    <name type="scientific">freshwater metagenome</name>
    <dbReference type="NCBI Taxonomy" id="449393"/>
    <lineage>
        <taxon>unclassified sequences</taxon>
        <taxon>metagenomes</taxon>
        <taxon>ecological metagenomes</taxon>
    </lineage>
</organism>
<accession>A0A6J6Z3I5</accession>
<evidence type="ECO:0000313" key="1">
    <source>
        <dbReference type="EMBL" id="CAB4814086.1"/>
    </source>
</evidence>
<dbReference type="EMBL" id="CAFAAI010000362">
    <property type="protein sequence ID" value="CAB4814086.1"/>
    <property type="molecule type" value="Genomic_DNA"/>
</dbReference>
<name>A0A6J6Z3I5_9ZZZZ</name>
<gene>
    <name evidence="1" type="ORF">UFOPK2992_01770</name>
</gene>